<dbReference type="GO" id="GO:0000333">
    <property type="term" value="C:telomerase catalytic core complex"/>
    <property type="evidence" value="ECO:0007669"/>
    <property type="project" value="TreeGrafter"/>
</dbReference>
<comment type="catalytic activity">
    <reaction evidence="15 17">
        <text>DNA(n) + a 2'-deoxyribonucleoside 5'-triphosphate = DNA(n+1) + diphosphate</text>
        <dbReference type="Rhea" id="RHEA:22508"/>
        <dbReference type="Rhea" id="RHEA-COMP:17339"/>
        <dbReference type="Rhea" id="RHEA-COMP:17340"/>
        <dbReference type="ChEBI" id="CHEBI:33019"/>
        <dbReference type="ChEBI" id="CHEBI:61560"/>
        <dbReference type="ChEBI" id="CHEBI:173112"/>
        <dbReference type="EC" id="2.7.7.49"/>
    </reaction>
</comment>
<proteinExistence type="inferred from homology"/>
<dbReference type="SUPFAM" id="SSF52833">
    <property type="entry name" value="Thioredoxin-like"/>
    <property type="match status" value="1"/>
</dbReference>
<dbReference type="InterPro" id="IPR029759">
    <property type="entry name" value="GPX_AS"/>
</dbReference>
<evidence type="ECO:0000256" key="6">
    <source>
        <dbReference type="ARBA" id="ARBA00022679"/>
    </source>
</evidence>
<dbReference type="Gene3D" id="1.10.357.90">
    <property type="match status" value="1"/>
</dbReference>
<dbReference type="PROSITE" id="PS00460">
    <property type="entry name" value="GLUTATHIONE_PEROXID_1"/>
    <property type="match status" value="1"/>
</dbReference>
<dbReference type="EC" id="2.7.7.49" evidence="17"/>
<keyword evidence="6 17" id="KW-0808">Transferase</keyword>
<dbReference type="GO" id="GO:0070034">
    <property type="term" value="F:telomerase RNA binding"/>
    <property type="evidence" value="ECO:0007669"/>
    <property type="project" value="TreeGrafter"/>
</dbReference>
<evidence type="ECO:0000256" key="7">
    <source>
        <dbReference type="ARBA" id="ARBA00022695"/>
    </source>
</evidence>
<keyword evidence="20" id="KW-1185">Reference proteome</keyword>
<dbReference type="InterPro" id="IPR049139">
    <property type="entry name" value="TERT_C"/>
</dbReference>
<dbReference type="InterPro" id="IPR000889">
    <property type="entry name" value="Glutathione_peroxidase"/>
</dbReference>
<dbReference type="Gene3D" id="3.30.70.2630">
    <property type="match status" value="1"/>
</dbReference>
<sequence>MDEVAETHRTQERTREKITTSILRSRYDEVQSLQEYLEIILAEDAGQDGNSSIVAMVDSPQFQEFMAATMVALDHKIGDECRKSLKRSPPRYSMIDTVRQVQLKELEAKGSSILTLGLDLDPENLPGSPAIVGRNSVALAFENPEWEQLLQRIGVDAMKHLLLNTCIFCPLPNECLCQLTGKPIVDLPPKVEKRPIEPQIRRTGTKRPLRKPLVDTDIRPFKRPKFQNQYTQKEGKTILNKPQDIQLARSRIFFARPPNVPNKNVPVVGLPPQHVLNRIHPSYANKASRKADLKEGTEGLKTKSTKHPLTQVEMDSAKEARHLSKYIFPEQYDLPTAFRYVSTHWEPYPDFLNREPSIASFKTKTPKRLREVLPLLDKLIWRHKKCDYLALRNIACPTKIKGEGGSGPLDASVILELMSEQSIQLATQPSLRLNEVSLDSSGNPIQPLGPTQIMNHAQVKPKFAEFECSHYQVFRYAALVTNAVIPKALWGSKANYTLVLKNVKRFIECRRFETLTLHYLLQGFRTSDCEWLMPPGEKAKTQSRVSVSDAIKRRELLEGFMFWYFDGFLMPLLKTTFYITESSAFRNRILYFRQDDWKALSAPLLERLLGTMFVKISDREIHERLRQRKLGFSFVRLLPKDTGVRPIVNLRGKSRQAGSSTQVPVNVILRAAFDILTYERTARTHLLGASVLGPDEVYVQLKAFKENFMRGSSQMPKLYFVKVDVQAAFDTIEQSKLLEILRHLLSEDTYSLHKYGQMQYTNAKPKRSFKRKAYPRGEEPHFLKLASDLANQLWNTVFCPPTGYKRIFTEEKEDVLRLLEDHITDNMVKIGKHYYRQNVGIPQGSILSTMLCSFFYGDLERQDERLHRLRVDPRSLLMRLVDDYLFVTADLSKARLFLDIMNQGHPEYGCFIGRDKTLTNIDYDAQVMNVVDPSMKSFPWCGYLINMRDLSVTVDYSRYATWGIRNTLTVDRGKRPGTVFLHKMLLLARSRCHVIYSDTTLNPENVVYLNIYQNMILSALKVQEYVREAKLLSRGRQAFLHKAIQKIVNAGYSSVRAQVKRKSKLNSGNAIPCVIKKPAALWLGFHAFRYVLSRKAQYFRAVLPFLDKELQQVQNRCYKRRFKQLISDSIVIANMVGDRVFKIAKGRLTKPGLMMASPLKTLGRRLQHELTFPTLSRRAKSLASYTHTPLTTNPLRYTTSAIINMSTVDSASPSTSGFYSLKAQLPGGKEYNFEELKGKTVLIVNTASKCGFTPQYTGLEKLYQAHKDEGLVILGFPCNQFGGQEPGNDEGIAEFCQLNHGVTFPLMAKTDVNGDETNEVYKWLKSQKAGLLGLTRIKWNFEKFLVDKQGNVVGRWASTTTPAYIENEIKKIL</sequence>
<dbReference type="Pfam" id="PF00255">
    <property type="entry name" value="GSHPx"/>
    <property type="match status" value="1"/>
</dbReference>
<evidence type="ECO:0000256" key="10">
    <source>
        <dbReference type="ARBA" id="ARBA00022862"/>
    </source>
</evidence>
<evidence type="ECO:0000256" key="13">
    <source>
        <dbReference type="ARBA" id="ARBA00023002"/>
    </source>
</evidence>
<dbReference type="PROSITE" id="PS00763">
    <property type="entry name" value="GLUTATHIONE_PEROXID_2"/>
    <property type="match status" value="1"/>
</dbReference>
<comment type="similarity">
    <text evidence="1">Belongs to the glutathione peroxidase family.</text>
</comment>
<evidence type="ECO:0000256" key="17">
    <source>
        <dbReference type="RuleBase" id="RU365061"/>
    </source>
</evidence>
<evidence type="ECO:0000256" key="3">
    <source>
        <dbReference type="ARBA" id="ARBA00016182"/>
    </source>
</evidence>
<evidence type="ECO:0000256" key="14">
    <source>
        <dbReference type="ARBA" id="ARBA00023242"/>
    </source>
</evidence>
<dbReference type="EMBL" id="JAACJK010000001">
    <property type="protein sequence ID" value="KAF5342678.1"/>
    <property type="molecule type" value="Genomic_DNA"/>
</dbReference>
<dbReference type="PRINTS" id="PR01365">
    <property type="entry name" value="TELOMERASERT"/>
</dbReference>
<dbReference type="GO" id="GO:0007004">
    <property type="term" value="P:telomere maintenance via telomerase"/>
    <property type="evidence" value="ECO:0007669"/>
    <property type="project" value="TreeGrafter"/>
</dbReference>
<evidence type="ECO:0000313" key="19">
    <source>
        <dbReference type="EMBL" id="KAF5342678.1"/>
    </source>
</evidence>
<dbReference type="Gene3D" id="1.10.132.70">
    <property type="match status" value="1"/>
</dbReference>
<evidence type="ECO:0000256" key="9">
    <source>
        <dbReference type="ARBA" id="ARBA00022842"/>
    </source>
</evidence>
<evidence type="ECO:0000256" key="12">
    <source>
        <dbReference type="ARBA" id="ARBA00022918"/>
    </source>
</evidence>
<dbReference type="GO" id="GO:0000781">
    <property type="term" value="C:chromosome, telomeric region"/>
    <property type="evidence" value="ECO:0007669"/>
    <property type="project" value="UniProtKB-SubCell"/>
</dbReference>
<dbReference type="SMART" id="SM00975">
    <property type="entry name" value="Telomerase_RBD"/>
    <property type="match status" value="1"/>
</dbReference>
<evidence type="ECO:0000256" key="1">
    <source>
        <dbReference type="ARBA" id="ARBA00006926"/>
    </source>
</evidence>
<evidence type="ECO:0000313" key="20">
    <source>
        <dbReference type="Proteomes" id="UP000541558"/>
    </source>
</evidence>
<accession>A0A8H5CJK0</accession>
<keyword evidence="10" id="KW-0049">Antioxidant</keyword>
<keyword evidence="14 17" id="KW-0539">Nucleus</keyword>
<keyword evidence="9 17" id="KW-0460">Magnesium</keyword>
<dbReference type="InterPro" id="IPR029760">
    <property type="entry name" value="GPX_CS"/>
</dbReference>
<feature type="domain" description="Reverse transcriptase" evidence="18">
    <location>
        <begin position="619"/>
        <end position="945"/>
    </location>
</feature>
<dbReference type="PROSITE" id="PS50878">
    <property type="entry name" value="RT_POL"/>
    <property type="match status" value="1"/>
</dbReference>
<dbReference type="GO" id="GO:0046872">
    <property type="term" value="F:metal ion binding"/>
    <property type="evidence" value="ECO:0007669"/>
    <property type="project" value="UniProtKB-KW"/>
</dbReference>
<evidence type="ECO:0000259" key="18">
    <source>
        <dbReference type="PROSITE" id="PS50878"/>
    </source>
</evidence>
<dbReference type="CDD" id="cd01648">
    <property type="entry name" value="TERT"/>
    <property type="match status" value="1"/>
</dbReference>
<keyword evidence="11 17" id="KW-0779">Telomere</keyword>
<dbReference type="InterPro" id="IPR000477">
    <property type="entry name" value="RT_dom"/>
</dbReference>
<dbReference type="GO" id="GO:0140824">
    <property type="term" value="F:thioredoxin-dependent peroxiredoxin activity"/>
    <property type="evidence" value="ECO:0007669"/>
    <property type="project" value="UniProtKB-EC"/>
</dbReference>
<dbReference type="Proteomes" id="UP000541558">
    <property type="component" value="Unassembled WGS sequence"/>
</dbReference>
<keyword evidence="13" id="KW-0560">Oxidoreductase</keyword>
<dbReference type="GO" id="GO:0006979">
    <property type="term" value="P:response to oxidative stress"/>
    <property type="evidence" value="ECO:0007669"/>
    <property type="project" value="InterPro"/>
</dbReference>
<dbReference type="InterPro" id="IPR036249">
    <property type="entry name" value="Thioredoxin-like_sf"/>
</dbReference>
<evidence type="ECO:0000256" key="4">
    <source>
        <dbReference type="ARBA" id="ARBA00022454"/>
    </source>
</evidence>
<dbReference type="GO" id="GO:0003720">
    <property type="term" value="F:telomerase activity"/>
    <property type="evidence" value="ECO:0007669"/>
    <property type="project" value="InterPro"/>
</dbReference>
<dbReference type="PANTHER" id="PTHR12066">
    <property type="entry name" value="TELOMERASE REVERSE TRANSCRIPTASE"/>
    <property type="match status" value="1"/>
</dbReference>
<dbReference type="PROSITE" id="PS51355">
    <property type="entry name" value="GLUTATHIONE_PEROXID_3"/>
    <property type="match status" value="1"/>
</dbReference>
<evidence type="ECO:0000256" key="15">
    <source>
        <dbReference type="ARBA" id="ARBA00048173"/>
    </source>
</evidence>
<organism evidence="19 20">
    <name type="scientific">Ephemerocybe angulata</name>
    <dbReference type="NCBI Taxonomy" id="980116"/>
    <lineage>
        <taxon>Eukaryota</taxon>
        <taxon>Fungi</taxon>
        <taxon>Dikarya</taxon>
        <taxon>Basidiomycota</taxon>
        <taxon>Agaricomycotina</taxon>
        <taxon>Agaricomycetes</taxon>
        <taxon>Agaricomycetidae</taxon>
        <taxon>Agaricales</taxon>
        <taxon>Agaricineae</taxon>
        <taxon>Psathyrellaceae</taxon>
        <taxon>Ephemerocybe</taxon>
    </lineage>
</organism>
<protein>
    <recommendedName>
        <fullName evidence="3 17">Telomerase reverse transcriptase</fullName>
        <ecNumber evidence="17">2.7.7.49</ecNumber>
    </recommendedName>
    <alternativeName>
        <fullName evidence="17">Telomerase catalytic subunit</fullName>
    </alternativeName>
</protein>
<dbReference type="Pfam" id="PF12009">
    <property type="entry name" value="Telomerase_RBD"/>
    <property type="match status" value="1"/>
</dbReference>
<comment type="catalytic activity">
    <reaction evidence="16">
        <text>a hydroperoxide + [thioredoxin]-dithiol = an alcohol + [thioredoxin]-disulfide + H2O</text>
        <dbReference type="Rhea" id="RHEA:62620"/>
        <dbReference type="Rhea" id="RHEA-COMP:10698"/>
        <dbReference type="Rhea" id="RHEA-COMP:10700"/>
        <dbReference type="ChEBI" id="CHEBI:15377"/>
        <dbReference type="ChEBI" id="CHEBI:29950"/>
        <dbReference type="ChEBI" id="CHEBI:30879"/>
        <dbReference type="ChEBI" id="CHEBI:35924"/>
        <dbReference type="ChEBI" id="CHEBI:50058"/>
        <dbReference type="EC" id="1.11.1.24"/>
    </reaction>
</comment>
<keyword evidence="7 17" id="KW-0548">Nucleotidyltransferase</keyword>
<dbReference type="CDD" id="cd00340">
    <property type="entry name" value="GSH_Peroxidase"/>
    <property type="match status" value="1"/>
</dbReference>
<keyword evidence="5" id="KW-0575">Peroxidase</keyword>
<keyword evidence="8 17" id="KW-0479">Metal-binding</keyword>
<comment type="caution">
    <text evidence="19">The sequence shown here is derived from an EMBL/GenBank/DDBJ whole genome shotgun (WGS) entry which is preliminary data.</text>
</comment>
<comment type="function">
    <text evidence="17">Telomerase is a ribonucleoprotein enzyme essential for the replication of chromosome termini in most eukaryotes. It elongates telomeres. It is a reverse transcriptase that adds simple sequence repeats to chromosome ends by copying a template sequence within the RNA component of the enzyme.</text>
</comment>
<dbReference type="OrthoDB" id="289721at2759"/>
<evidence type="ECO:0000256" key="8">
    <source>
        <dbReference type="ARBA" id="ARBA00022723"/>
    </source>
</evidence>
<dbReference type="FunFam" id="3.40.30.10:FF:000010">
    <property type="entry name" value="Glutathione peroxidase"/>
    <property type="match status" value="1"/>
</dbReference>
<evidence type="ECO:0000256" key="2">
    <source>
        <dbReference type="ARBA" id="ARBA00008001"/>
    </source>
</evidence>
<gene>
    <name evidence="19" type="ORF">D9611_001639</name>
</gene>
<dbReference type="Gene3D" id="3.40.30.10">
    <property type="entry name" value="Glutaredoxin"/>
    <property type="match status" value="1"/>
</dbReference>
<evidence type="ECO:0000256" key="11">
    <source>
        <dbReference type="ARBA" id="ARBA00022895"/>
    </source>
</evidence>
<reference evidence="19 20" key="1">
    <citation type="journal article" date="2020" name="ISME J.">
        <title>Uncovering the hidden diversity of litter-decomposition mechanisms in mushroom-forming fungi.</title>
        <authorList>
            <person name="Floudas D."/>
            <person name="Bentzer J."/>
            <person name="Ahren D."/>
            <person name="Johansson T."/>
            <person name="Persson P."/>
            <person name="Tunlid A."/>
        </authorList>
    </citation>
    <scope>NUCLEOTIDE SEQUENCE [LARGE SCALE GENOMIC DNA]</scope>
    <source>
        <strain evidence="19 20">CBS 175.51</strain>
    </source>
</reference>
<evidence type="ECO:0000256" key="5">
    <source>
        <dbReference type="ARBA" id="ARBA00022559"/>
    </source>
</evidence>
<dbReference type="InterPro" id="IPR003545">
    <property type="entry name" value="Telomerase_RT"/>
</dbReference>
<comment type="subcellular location">
    <subcellularLocation>
        <location evidence="17">Nucleus</location>
    </subcellularLocation>
    <subcellularLocation>
        <location evidence="17">Chromosome</location>
        <location evidence="17">Telomere</location>
    </subcellularLocation>
</comment>
<dbReference type="PANTHER" id="PTHR12066:SF0">
    <property type="entry name" value="TELOMERASE REVERSE TRANSCRIPTASE"/>
    <property type="match status" value="1"/>
</dbReference>
<dbReference type="Pfam" id="PF21399">
    <property type="entry name" value="TERT_C"/>
    <property type="match status" value="1"/>
</dbReference>
<keyword evidence="12 17" id="KW-0695">RNA-directed DNA polymerase</keyword>
<comment type="similarity">
    <text evidence="2 17">Belongs to the reverse transcriptase family. Telomerase subfamily.</text>
</comment>
<dbReference type="GO" id="GO:0042162">
    <property type="term" value="F:telomeric DNA binding"/>
    <property type="evidence" value="ECO:0007669"/>
    <property type="project" value="TreeGrafter"/>
</dbReference>
<dbReference type="InterPro" id="IPR021891">
    <property type="entry name" value="Telomerase_RBD"/>
</dbReference>
<evidence type="ECO:0000256" key="16">
    <source>
        <dbReference type="ARBA" id="ARBA00049091"/>
    </source>
</evidence>
<keyword evidence="4 17" id="KW-0158">Chromosome</keyword>
<name>A0A8H5CJK0_9AGAR</name>